<keyword evidence="6" id="KW-1185">Reference proteome</keyword>
<dbReference type="GO" id="GO:0008170">
    <property type="term" value="F:N-methyltransferase activity"/>
    <property type="evidence" value="ECO:0007669"/>
    <property type="project" value="InterPro"/>
</dbReference>
<sequence length="265" mass="30416">MKFIDLFAGIGGFHLGMEQAGHGGIVMAKLGRNELYTIAGVNQHAEFEKFISDLLFKPKERNDFYKKILAINSNVSTDTFREYFEEYAAERKSQQQDFTPDSVSELLAKITRNDNSSESGWSGYDPTAGTGSLIIKKWNDDRLAETPFSYAPHNYLYMVEEFGDNVIPYLLHNIAIRGMNCVVIHGDTLERNIKQIYFVQNSQDDYMKFSDINVMPHTDKVKEKFNVSNWSEKAIEHVESDKVTYIPALPMHRKHITENRCPGRL</sequence>
<evidence type="ECO:0000256" key="1">
    <source>
        <dbReference type="ARBA" id="ARBA00022603"/>
    </source>
</evidence>
<evidence type="ECO:0000256" key="2">
    <source>
        <dbReference type="ARBA" id="ARBA00022679"/>
    </source>
</evidence>
<keyword evidence="3" id="KW-0680">Restriction system</keyword>
<dbReference type="Gene3D" id="3.40.50.150">
    <property type="entry name" value="Vaccinia Virus protein VP39"/>
    <property type="match status" value="1"/>
</dbReference>
<dbReference type="InterPro" id="IPR029063">
    <property type="entry name" value="SAM-dependent_MTases_sf"/>
</dbReference>
<proteinExistence type="predicted"/>
<dbReference type="SUPFAM" id="SSF53335">
    <property type="entry name" value="S-adenosyl-L-methionine-dependent methyltransferases"/>
    <property type="match status" value="2"/>
</dbReference>
<accession>A0A1X1FC87</accession>
<dbReference type="Proteomes" id="UP000193009">
    <property type="component" value="Unassembled WGS sequence"/>
</dbReference>
<name>A0A1X1FC87_9LACO</name>
<gene>
    <name evidence="5" type="ORF">FAM23169_02150</name>
</gene>
<evidence type="ECO:0000313" key="6">
    <source>
        <dbReference type="Proteomes" id="UP000193009"/>
    </source>
</evidence>
<comment type="caution">
    <text evidence="5">The sequence shown here is derived from an EMBL/GenBank/DDBJ whole genome shotgun (WGS) entry which is preliminary data.</text>
</comment>
<protein>
    <submittedName>
        <fullName evidence="5">N-6 DNA Methylase</fullName>
    </submittedName>
</protein>
<keyword evidence="1 5" id="KW-0489">Methyltransferase</keyword>
<reference evidence="5 6" key="1">
    <citation type="journal article" date="2017" name="Front. Microbiol.">
        <title>The Histidine Decarboxylase Gene Cluster of Lactobacillus parabuchneri Was Gained by Horizontal Gene Transfer and Is Mobile within the Species.</title>
        <authorList>
            <person name="Wuthrich D."/>
            <person name="Berthoud H."/>
            <person name="Wechsler D."/>
            <person name="Eugster E."/>
            <person name="Irmler S."/>
            <person name="Bruggmann R."/>
        </authorList>
    </citation>
    <scope>NUCLEOTIDE SEQUENCE [LARGE SCALE GENOMIC DNA]</scope>
    <source>
        <strain evidence="5 6">FAM23169</strain>
    </source>
</reference>
<dbReference type="EMBL" id="MSBD01000049">
    <property type="protein sequence ID" value="ORN26006.1"/>
    <property type="molecule type" value="Genomic_DNA"/>
</dbReference>
<dbReference type="Pfam" id="PF02384">
    <property type="entry name" value="N6_Mtase"/>
    <property type="match status" value="1"/>
</dbReference>
<organism evidence="5 6">
    <name type="scientific">Lentilactobacillus parabuchneri</name>
    <dbReference type="NCBI Taxonomy" id="152331"/>
    <lineage>
        <taxon>Bacteria</taxon>
        <taxon>Bacillati</taxon>
        <taxon>Bacillota</taxon>
        <taxon>Bacilli</taxon>
        <taxon>Lactobacillales</taxon>
        <taxon>Lactobacillaceae</taxon>
        <taxon>Lentilactobacillus</taxon>
    </lineage>
</organism>
<dbReference type="Pfam" id="PF00145">
    <property type="entry name" value="DNA_methylase"/>
    <property type="match status" value="1"/>
</dbReference>
<keyword evidence="2" id="KW-0808">Transferase</keyword>
<dbReference type="GO" id="GO:0032259">
    <property type="term" value="P:methylation"/>
    <property type="evidence" value="ECO:0007669"/>
    <property type="project" value="UniProtKB-KW"/>
</dbReference>
<dbReference type="GO" id="GO:0003677">
    <property type="term" value="F:DNA binding"/>
    <property type="evidence" value="ECO:0007669"/>
    <property type="project" value="InterPro"/>
</dbReference>
<dbReference type="InterPro" id="IPR001525">
    <property type="entry name" value="C5_MeTfrase"/>
</dbReference>
<feature type="domain" description="DNA methylase adenine-specific" evidence="4">
    <location>
        <begin position="83"/>
        <end position="195"/>
    </location>
</feature>
<evidence type="ECO:0000259" key="4">
    <source>
        <dbReference type="Pfam" id="PF02384"/>
    </source>
</evidence>
<evidence type="ECO:0000256" key="3">
    <source>
        <dbReference type="ARBA" id="ARBA00022747"/>
    </source>
</evidence>
<evidence type="ECO:0000313" key="5">
    <source>
        <dbReference type="EMBL" id="ORN26006.1"/>
    </source>
</evidence>
<dbReference type="AlphaFoldDB" id="A0A1X1FC87"/>
<dbReference type="InterPro" id="IPR003356">
    <property type="entry name" value="DNA_methylase_A-5"/>
</dbReference>
<dbReference type="RefSeq" id="WP_084989290.1">
    <property type="nucleotide sequence ID" value="NZ_MSBD01000049.1"/>
</dbReference>
<dbReference type="GO" id="GO:0009307">
    <property type="term" value="P:DNA restriction-modification system"/>
    <property type="evidence" value="ECO:0007669"/>
    <property type="project" value="UniProtKB-KW"/>
</dbReference>